<name>A0AAD2SVR7_STRCV</name>
<accession>A0AAD2SVR7</accession>
<reference evidence="1 2" key="1">
    <citation type="submission" date="2012-01" db="EMBL/GenBank/DDBJ databases">
        <authorList>
            <person name="Harkins D.M."/>
            <person name="Madupu R."/>
            <person name="Durkin A.S."/>
            <person name="Torralba M."/>
            <person name="Methe B."/>
            <person name="Sutton G.G."/>
            <person name="Nelson K.E."/>
        </authorList>
    </citation>
    <scope>NUCLEOTIDE SEQUENCE [LARGE SCALE GENOMIC DNA]</scope>
    <source>
        <strain evidence="1 2">SK53</strain>
    </source>
</reference>
<dbReference type="Proteomes" id="UP000005070">
    <property type="component" value="Unassembled WGS sequence"/>
</dbReference>
<evidence type="ECO:0000313" key="1">
    <source>
        <dbReference type="EMBL" id="EID19202.1"/>
    </source>
</evidence>
<protein>
    <recommendedName>
        <fullName evidence="3">ASCH domain-containing protein</fullName>
    </recommendedName>
</protein>
<dbReference type="RefSeq" id="WP_006270426.1">
    <property type="nucleotide sequence ID" value="NZ_AICQ01000043.1"/>
</dbReference>
<evidence type="ECO:0000313" key="2">
    <source>
        <dbReference type="Proteomes" id="UP000005070"/>
    </source>
</evidence>
<gene>
    <name evidence="1" type="ORF">HMPREF1044_1273</name>
</gene>
<dbReference type="GeneID" id="93847228"/>
<dbReference type="AlphaFoldDB" id="A0AAD2SVR7"/>
<proteinExistence type="predicted"/>
<sequence length="154" mass="18011">MRVMLLSFKADVFDRVKSGEKIYEHRRVFPDEPVKAYLYVSTPVKSIVGIMRLENKVKIESWKEKYSYDQAAVTKIENYINKHTVAMEITEFQMTNAIPLEQLREELPGFVVPQMYYYIEESDLLKYLETNLVPTGDVIKHSFVNIPADLICTH</sequence>
<evidence type="ECO:0008006" key="3">
    <source>
        <dbReference type="Google" id="ProtNLM"/>
    </source>
</evidence>
<comment type="caution">
    <text evidence="1">The sequence shown here is derived from an EMBL/GenBank/DDBJ whole genome shotgun (WGS) entry which is preliminary data.</text>
</comment>
<dbReference type="EMBL" id="AICQ01000043">
    <property type="protein sequence ID" value="EID19202.1"/>
    <property type="molecule type" value="Genomic_DNA"/>
</dbReference>
<organism evidence="1 2">
    <name type="scientific">Streptococcus constellatus subsp. constellatus SK53</name>
    <dbReference type="NCBI Taxonomy" id="1095730"/>
    <lineage>
        <taxon>Bacteria</taxon>
        <taxon>Bacillati</taxon>
        <taxon>Bacillota</taxon>
        <taxon>Bacilli</taxon>
        <taxon>Lactobacillales</taxon>
        <taxon>Streptococcaceae</taxon>
        <taxon>Streptococcus</taxon>
        <taxon>Streptococcus anginosus group</taxon>
    </lineage>
</organism>